<gene>
    <name evidence="2" type="ORF">RFULGI_LOCUS11699</name>
</gene>
<dbReference type="AlphaFoldDB" id="A0A9N9NCG5"/>
<reference evidence="2" key="1">
    <citation type="submission" date="2021-06" db="EMBL/GenBank/DDBJ databases">
        <authorList>
            <person name="Kallberg Y."/>
            <person name="Tangrot J."/>
            <person name="Rosling A."/>
        </authorList>
    </citation>
    <scope>NUCLEOTIDE SEQUENCE</scope>
    <source>
        <strain evidence="2">IN212</strain>
    </source>
</reference>
<feature type="non-terminal residue" evidence="2">
    <location>
        <position position="79"/>
    </location>
</feature>
<keyword evidence="3" id="KW-1185">Reference proteome</keyword>
<evidence type="ECO:0000313" key="2">
    <source>
        <dbReference type="EMBL" id="CAG8724682.1"/>
    </source>
</evidence>
<feature type="compositionally biased region" description="Basic and acidic residues" evidence="1">
    <location>
        <begin position="1"/>
        <end position="13"/>
    </location>
</feature>
<name>A0A9N9NCG5_9GLOM</name>
<feature type="non-terminal residue" evidence="2">
    <location>
        <position position="1"/>
    </location>
</feature>
<dbReference type="Proteomes" id="UP000789396">
    <property type="component" value="Unassembled WGS sequence"/>
</dbReference>
<evidence type="ECO:0000313" key="3">
    <source>
        <dbReference type="Proteomes" id="UP000789396"/>
    </source>
</evidence>
<proteinExistence type="predicted"/>
<accession>A0A9N9NCG5</accession>
<protein>
    <submittedName>
        <fullName evidence="2">16347_t:CDS:1</fullName>
    </submittedName>
</protein>
<dbReference type="EMBL" id="CAJVPZ010026106">
    <property type="protein sequence ID" value="CAG8724682.1"/>
    <property type="molecule type" value="Genomic_DNA"/>
</dbReference>
<comment type="caution">
    <text evidence="2">The sequence shown here is derived from an EMBL/GenBank/DDBJ whole genome shotgun (WGS) entry which is preliminary data.</text>
</comment>
<evidence type="ECO:0000256" key="1">
    <source>
        <dbReference type="SAM" id="MobiDB-lite"/>
    </source>
</evidence>
<organism evidence="2 3">
    <name type="scientific">Racocetra fulgida</name>
    <dbReference type="NCBI Taxonomy" id="60492"/>
    <lineage>
        <taxon>Eukaryota</taxon>
        <taxon>Fungi</taxon>
        <taxon>Fungi incertae sedis</taxon>
        <taxon>Mucoromycota</taxon>
        <taxon>Glomeromycotina</taxon>
        <taxon>Glomeromycetes</taxon>
        <taxon>Diversisporales</taxon>
        <taxon>Gigasporaceae</taxon>
        <taxon>Racocetra</taxon>
    </lineage>
</organism>
<feature type="region of interest" description="Disordered" evidence="1">
    <location>
        <begin position="1"/>
        <end position="22"/>
    </location>
</feature>
<sequence length="79" mass="9061">AESRPPHLLEINHRPSTSKQNTTCKTVQVRGLWNIFAHDREKLVDSCARLKRWLPPYINGRRSSKAIGFQATVKLVPLQ</sequence>